<feature type="transmembrane region" description="Helical" evidence="8">
    <location>
        <begin position="509"/>
        <end position="527"/>
    </location>
</feature>
<keyword evidence="7" id="KW-0676">Redox-active center</keyword>
<keyword evidence="3 8" id="KW-0812">Transmembrane</keyword>
<evidence type="ECO:0000256" key="1">
    <source>
        <dbReference type="ARBA" id="ARBA00004651"/>
    </source>
</evidence>
<dbReference type="GO" id="GO:0005886">
    <property type="term" value="C:plasma membrane"/>
    <property type="evidence" value="ECO:0007669"/>
    <property type="project" value="UniProtKB-SubCell"/>
</dbReference>
<comment type="caution">
    <text evidence="11">The sequence shown here is derived from an EMBL/GenBank/DDBJ whole genome shotgun (WGS) entry which is preliminary data.</text>
</comment>
<dbReference type="PANTHER" id="PTHR32234:SF3">
    <property type="entry name" value="SUPPRESSION OF COPPER SENSITIVITY PROTEIN"/>
    <property type="match status" value="1"/>
</dbReference>
<dbReference type="InterPro" id="IPR017937">
    <property type="entry name" value="Thioredoxin_CS"/>
</dbReference>
<dbReference type="GO" id="GO:0045454">
    <property type="term" value="P:cell redox homeostasis"/>
    <property type="evidence" value="ECO:0007669"/>
    <property type="project" value="TreeGrafter"/>
</dbReference>
<feature type="transmembrane region" description="Helical" evidence="8">
    <location>
        <begin position="465"/>
        <end position="489"/>
    </location>
</feature>
<sequence>MFTAVAIAAMALLPGTVQAAGSDWARTDQTQVRLISAVDGVGDSRSVTLGLQFRMKPGWKVYWRAPGDAGFPPSVDWGGSANLGGTRTLWPAPLRFDVSGLSTIGYKHEVVLPIQATLADPGKPLSVKAKVDYLTCDDVCIPYTATFALDLPASAATPSAEAPLIAAAMAALPRATGADSATFATPTVSEIDAPGGKVGEQAVLLSVVVHATQPLKKPDLFVEHPKVIVAEEASVQLEDGGRRAVITSVLVGDKLKAADLTAGDMVLTLVDADQSVEGTVRAATGAMPAASAAGGGRAPDDGLWSILLVALLGGLVLNLMPCVLPVLSLKVLGAIGHGGSAPARVRAGFLASAAGVITSFLVLAGAAVALKQAGLAVGWGIQFQQPAFIAFMVVVVLLFALNLTGVFEIPLPSWLAETAVAGEQRAGRSELAGHFVAGAFATLLATPCSAPFVGTALSFALSRGALEIVAVFLALGIGLAAPYLLLAAFPRLAARLPRPGAWMATLKKLLSLALFATAVWLLSVLMGAAGTQAVIAAVAAAALMSALLVARRRVGRAAVPAAVLAALAATVLPAMLASTTVPAAAAVDGRWTRLDATRDIAAQVRQAAEGGKLVLVDVTADWCVTCQVNKRLVLNADTVVQRLADAKAVSLKIDWTRPSDAIAQYLAANGRYGIPFNIVYGPGAPQGIALPELLSIDAVMQALDKAAGR</sequence>
<proteinExistence type="predicted"/>
<keyword evidence="5 8" id="KW-1133">Transmembrane helix</keyword>
<feature type="domain" description="Thioredoxin" evidence="10">
    <location>
        <begin position="575"/>
        <end position="708"/>
    </location>
</feature>
<evidence type="ECO:0000256" key="2">
    <source>
        <dbReference type="ARBA" id="ARBA00022475"/>
    </source>
</evidence>
<evidence type="ECO:0000313" key="11">
    <source>
        <dbReference type="EMBL" id="TXL69972.1"/>
    </source>
</evidence>
<keyword evidence="2" id="KW-1003">Cell membrane</keyword>
<dbReference type="Pfam" id="PF02683">
    <property type="entry name" value="DsbD_TM"/>
    <property type="match status" value="1"/>
</dbReference>
<dbReference type="Proteomes" id="UP000321638">
    <property type="component" value="Unassembled WGS sequence"/>
</dbReference>
<evidence type="ECO:0000256" key="5">
    <source>
        <dbReference type="ARBA" id="ARBA00022989"/>
    </source>
</evidence>
<dbReference type="Pfam" id="PF11412">
    <property type="entry name" value="DsbD_N"/>
    <property type="match status" value="1"/>
</dbReference>
<dbReference type="InterPro" id="IPR028250">
    <property type="entry name" value="DsbDN"/>
</dbReference>
<dbReference type="GO" id="GO:0017004">
    <property type="term" value="P:cytochrome complex assembly"/>
    <property type="evidence" value="ECO:0007669"/>
    <property type="project" value="UniProtKB-KW"/>
</dbReference>
<dbReference type="InterPro" id="IPR013766">
    <property type="entry name" value="Thioredoxin_domain"/>
</dbReference>
<gene>
    <name evidence="11" type="ORF">FHP25_36835</name>
</gene>
<evidence type="ECO:0000256" key="6">
    <source>
        <dbReference type="ARBA" id="ARBA00023136"/>
    </source>
</evidence>
<comment type="subcellular location">
    <subcellularLocation>
        <location evidence="1">Cell membrane</location>
        <topology evidence="1">Multi-pass membrane protein</topology>
    </subcellularLocation>
</comment>
<feature type="transmembrane region" description="Helical" evidence="8">
    <location>
        <begin position="303"/>
        <end position="327"/>
    </location>
</feature>
<feature type="transmembrane region" description="Helical" evidence="8">
    <location>
        <begin position="388"/>
        <end position="411"/>
    </location>
</feature>
<organism evidence="11 12">
    <name type="scientific">Vineibacter terrae</name>
    <dbReference type="NCBI Taxonomy" id="2586908"/>
    <lineage>
        <taxon>Bacteria</taxon>
        <taxon>Pseudomonadati</taxon>
        <taxon>Pseudomonadota</taxon>
        <taxon>Alphaproteobacteria</taxon>
        <taxon>Hyphomicrobiales</taxon>
        <taxon>Vineibacter</taxon>
    </lineage>
</organism>
<evidence type="ECO:0000313" key="12">
    <source>
        <dbReference type="Proteomes" id="UP000321638"/>
    </source>
</evidence>
<keyword evidence="4" id="KW-0201">Cytochrome c-type biogenesis</keyword>
<keyword evidence="9" id="KW-0732">Signal</keyword>
<evidence type="ECO:0000259" key="10">
    <source>
        <dbReference type="PROSITE" id="PS51352"/>
    </source>
</evidence>
<feature type="transmembrane region" description="Helical" evidence="8">
    <location>
        <begin position="347"/>
        <end position="368"/>
    </location>
</feature>
<feature type="transmembrane region" description="Helical" evidence="8">
    <location>
        <begin position="557"/>
        <end position="576"/>
    </location>
</feature>
<accession>A0A5C8P9A0</accession>
<feature type="chain" id="PRO_5023067121" evidence="9">
    <location>
        <begin position="20"/>
        <end position="709"/>
    </location>
</feature>
<dbReference type="InterPro" id="IPR003834">
    <property type="entry name" value="Cyt_c_assmbl_TM_dom"/>
</dbReference>
<dbReference type="PROSITE" id="PS00194">
    <property type="entry name" value="THIOREDOXIN_1"/>
    <property type="match status" value="1"/>
</dbReference>
<dbReference type="SUPFAM" id="SSF52833">
    <property type="entry name" value="Thioredoxin-like"/>
    <property type="match status" value="1"/>
</dbReference>
<evidence type="ECO:0000256" key="3">
    <source>
        <dbReference type="ARBA" id="ARBA00022692"/>
    </source>
</evidence>
<dbReference type="Gene3D" id="3.40.30.10">
    <property type="entry name" value="Glutaredoxin"/>
    <property type="match status" value="1"/>
</dbReference>
<dbReference type="InterPro" id="IPR035671">
    <property type="entry name" value="DsbD_gamma"/>
</dbReference>
<evidence type="ECO:0000256" key="9">
    <source>
        <dbReference type="SAM" id="SignalP"/>
    </source>
</evidence>
<feature type="signal peptide" evidence="9">
    <location>
        <begin position="1"/>
        <end position="19"/>
    </location>
</feature>
<dbReference type="AlphaFoldDB" id="A0A5C8P9A0"/>
<dbReference type="RefSeq" id="WP_147852017.1">
    <property type="nucleotide sequence ID" value="NZ_VDUZ01000068.1"/>
</dbReference>
<reference evidence="11 12" key="1">
    <citation type="submission" date="2019-06" db="EMBL/GenBank/DDBJ databases">
        <title>New taxonomy in bacterial strain CC-CFT640, isolated from vineyard.</title>
        <authorList>
            <person name="Lin S.-Y."/>
            <person name="Tsai C.-F."/>
            <person name="Young C.-C."/>
        </authorList>
    </citation>
    <scope>NUCLEOTIDE SEQUENCE [LARGE SCALE GENOMIC DNA]</scope>
    <source>
        <strain evidence="11 12">CC-CFT640</strain>
    </source>
</reference>
<keyword evidence="6 8" id="KW-0472">Membrane</keyword>
<protein>
    <submittedName>
        <fullName evidence="11">Copper resistance protein</fullName>
    </submittedName>
</protein>
<dbReference type="PANTHER" id="PTHR32234">
    <property type="entry name" value="THIOL:DISULFIDE INTERCHANGE PROTEIN DSBD"/>
    <property type="match status" value="1"/>
</dbReference>
<dbReference type="GO" id="GO:0015035">
    <property type="term" value="F:protein-disulfide reductase activity"/>
    <property type="evidence" value="ECO:0007669"/>
    <property type="project" value="TreeGrafter"/>
</dbReference>
<keyword evidence="12" id="KW-1185">Reference proteome</keyword>
<dbReference type="Pfam" id="PF13899">
    <property type="entry name" value="Thioredoxin_7"/>
    <property type="match status" value="1"/>
</dbReference>
<feature type="transmembrane region" description="Helical" evidence="8">
    <location>
        <begin position="533"/>
        <end position="550"/>
    </location>
</feature>
<name>A0A5C8P9A0_9HYPH</name>
<evidence type="ECO:0000256" key="4">
    <source>
        <dbReference type="ARBA" id="ARBA00022748"/>
    </source>
</evidence>
<dbReference type="InterPro" id="IPR036249">
    <property type="entry name" value="Thioredoxin-like_sf"/>
</dbReference>
<dbReference type="PROSITE" id="PS51352">
    <property type="entry name" value="THIOREDOXIN_2"/>
    <property type="match status" value="1"/>
</dbReference>
<dbReference type="EMBL" id="VDUZ01000068">
    <property type="protein sequence ID" value="TXL69972.1"/>
    <property type="molecule type" value="Genomic_DNA"/>
</dbReference>
<evidence type="ECO:0000256" key="8">
    <source>
        <dbReference type="SAM" id="Phobius"/>
    </source>
</evidence>
<evidence type="ECO:0000256" key="7">
    <source>
        <dbReference type="ARBA" id="ARBA00023284"/>
    </source>
</evidence>
<dbReference type="OrthoDB" id="9811036at2"/>
<feature type="transmembrane region" description="Helical" evidence="8">
    <location>
        <begin position="431"/>
        <end position="453"/>
    </location>
</feature>
<dbReference type="CDD" id="cd02953">
    <property type="entry name" value="DsbDgamma"/>
    <property type="match status" value="1"/>
</dbReference>